<evidence type="ECO:0008006" key="5">
    <source>
        <dbReference type="Google" id="ProtNLM"/>
    </source>
</evidence>
<dbReference type="Pfam" id="PF25209">
    <property type="entry name" value="Phage_capsid_4"/>
    <property type="match status" value="1"/>
</dbReference>
<protein>
    <recommendedName>
        <fullName evidence="5">Bacteriophage Mu, GpT</fullName>
    </recommendedName>
</protein>
<name>A0A6J5S8K7_9CAUD</name>
<organism evidence="4">
    <name type="scientific">uncultured Caudovirales phage</name>
    <dbReference type="NCBI Taxonomy" id="2100421"/>
    <lineage>
        <taxon>Viruses</taxon>
        <taxon>Duplodnaviria</taxon>
        <taxon>Heunggongvirae</taxon>
        <taxon>Uroviricota</taxon>
        <taxon>Caudoviricetes</taxon>
        <taxon>Peduoviridae</taxon>
        <taxon>Maltschvirus</taxon>
        <taxon>Maltschvirus maltsch</taxon>
    </lineage>
</organism>
<gene>
    <name evidence="3" type="ORF">UFOVP1292_64</name>
    <name evidence="4" type="ORF">UFOVP1411_55</name>
    <name evidence="1" type="ORF">UFOVP859_31</name>
    <name evidence="2" type="ORF">UFOVP882_28</name>
</gene>
<dbReference type="EMBL" id="LR797357">
    <property type="protein sequence ID" value="CAB4205274.1"/>
    <property type="molecule type" value="Genomic_DNA"/>
</dbReference>
<reference evidence="4" key="1">
    <citation type="submission" date="2020-05" db="EMBL/GenBank/DDBJ databases">
        <authorList>
            <person name="Chiriac C."/>
            <person name="Salcher M."/>
            <person name="Ghai R."/>
            <person name="Kavagutti S V."/>
        </authorList>
    </citation>
    <scope>NUCLEOTIDE SEQUENCE</scope>
</reference>
<dbReference type="EMBL" id="LR796816">
    <property type="protein sequence ID" value="CAB4167599.1"/>
    <property type="molecule type" value="Genomic_DNA"/>
</dbReference>
<proteinExistence type="predicted"/>
<evidence type="ECO:0000313" key="1">
    <source>
        <dbReference type="EMBL" id="CAB4167599.1"/>
    </source>
</evidence>
<dbReference type="EMBL" id="LR796826">
    <property type="protein sequence ID" value="CAB4168481.1"/>
    <property type="molecule type" value="Genomic_DNA"/>
</dbReference>
<dbReference type="EMBL" id="LR797251">
    <property type="protein sequence ID" value="CAB4196460.1"/>
    <property type="molecule type" value="Genomic_DNA"/>
</dbReference>
<evidence type="ECO:0000313" key="2">
    <source>
        <dbReference type="EMBL" id="CAB4168481.1"/>
    </source>
</evidence>
<evidence type="ECO:0000313" key="3">
    <source>
        <dbReference type="EMBL" id="CAB4196460.1"/>
    </source>
</evidence>
<sequence>MAINRSAIAKELLPGLNAIFGVEYGSVDDEHLALYAVENSDRAFEEEVLFTGFGTAPTKAEGAAVQYDDASEGYTARYTMETVALAFAITEESMEDNLYDTFAKLRAKGLARAMANTKQVKAADVFNNGFSTSYLGGDGAALFSASHPTVGAGNLSNTLGAVDLSESALETGLIAIARMVDDRGILIGLQAESIHVPPDLAFVADQVLHTSLSTKLQTAAPYVGATGVTNLNNINAIKNQGLVPGGFTVNRRFTDTNAWYIKTDCPNGAKMFVRAPLQTKMEPDFDTGNLRFKSRERYAFGWSDWRGYFGASGAS</sequence>
<evidence type="ECO:0000313" key="4">
    <source>
        <dbReference type="EMBL" id="CAB4205274.1"/>
    </source>
</evidence>
<accession>A0A6J5S8K7</accession>